<evidence type="ECO:0000313" key="1">
    <source>
        <dbReference type="EMBL" id="SMC28634.1"/>
    </source>
</evidence>
<dbReference type="RefSeq" id="WP_212636986.1">
    <property type="nucleotide sequence ID" value="NZ_FWXF01000042.1"/>
</dbReference>
<feature type="non-terminal residue" evidence="1">
    <location>
        <position position="1"/>
    </location>
</feature>
<keyword evidence="2" id="KW-1185">Reference proteome</keyword>
<accession>A0A1W1XXQ5</accession>
<dbReference type="STRING" id="1121390.SAMN02746041_03295"/>
<evidence type="ECO:0000313" key="2">
    <source>
        <dbReference type="Proteomes" id="UP000192783"/>
    </source>
</evidence>
<gene>
    <name evidence="1" type="ORF">SAMN02746041_03295</name>
</gene>
<dbReference type="Proteomes" id="UP000192783">
    <property type="component" value="Unassembled WGS sequence"/>
</dbReference>
<proteinExistence type="predicted"/>
<dbReference type="EMBL" id="FWXF01000042">
    <property type="protein sequence ID" value="SMC28634.1"/>
    <property type="molecule type" value="Genomic_DNA"/>
</dbReference>
<organism evidence="1 2">
    <name type="scientific">Desulfacinum hydrothermale DSM 13146</name>
    <dbReference type="NCBI Taxonomy" id="1121390"/>
    <lineage>
        <taxon>Bacteria</taxon>
        <taxon>Pseudomonadati</taxon>
        <taxon>Thermodesulfobacteriota</taxon>
        <taxon>Syntrophobacteria</taxon>
        <taxon>Syntrophobacterales</taxon>
        <taxon>Syntrophobacteraceae</taxon>
        <taxon>Desulfacinum</taxon>
    </lineage>
</organism>
<name>A0A1W1XXQ5_9BACT</name>
<sequence length="149" mass="16877">NVRSRDNSGIPRQMNVWEQVITDPVPAIKAAMSEAIRTCSLSRDQIVDEMNRLMRQLGWTTNGRGQKVTTALLDKWVAPAASHVIPLRLLPLFCRVVQSNLPLEAYARSFQSVEVISDEDGKILQWARSELELRKAKRRAKRLAQEVGL</sequence>
<dbReference type="AlphaFoldDB" id="A0A1W1XXQ5"/>
<reference evidence="1 2" key="1">
    <citation type="submission" date="2017-04" db="EMBL/GenBank/DDBJ databases">
        <authorList>
            <person name="Afonso C.L."/>
            <person name="Miller P.J."/>
            <person name="Scott M.A."/>
            <person name="Spackman E."/>
            <person name="Goraichik I."/>
            <person name="Dimitrov K.M."/>
            <person name="Suarez D.L."/>
            <person name="Swayne D.E."/>
        </authorList>
    </citation>
    <scope>NUCLEOTIDE SEQUENCE [LARGE SCALE GENOMIC DNA]</scope>
    <source>
        <strain evidence="1 2">DSM 13146</strain>
    </source>
</reference>
<protein>
    <submittedName>
        <fullName evidence="1">Uncharacterized protein</fullName>
    </submittedName>
</protein>